<dbReference type="NCBIfam" id="TIGR01638">
    <property type="entry name" value="Atha_cystat_rel"/>
    <property type="match status" value="1"/>
</dbReference>
<gene>
    <name evidence="4" type="ORF">TAV2_LOCUS19285</name>
</gene>
<evidence type="ECO:0000259" key="3">
    <source>
        <dbReference type="Pfam" id="PF00031"/>
    </source>
</evidence>
<dbReference type="Pfam" id="PF00031">
    <property type="entry name" value="Cystatin"/>
    <property type="match status" value="1"/>
</dbReference>
<evidence type="ECO:0000313" key="5">
    <source>
        <dbReference type="Proteomes" id="UP000836841"/>
    </source>
</evidence>
<dbReference type="SUPFAM" id="SSF54403">
    <property type="entry name" value="Cystatin/monellin"/>
    <property type="match status" value="1"/>
</dbReference>
<keyword evidence="1" id="KW-0646">Protease inhibitor</keyword>
<dbReference type="PANTHER" id="PTHR31228">
    <property type="entry name" value="CYSTATIN/MONELLIN SUPERFAMILY PROTEIN"/>
    <property type="match status" value="1"/>
</dbReference>
<organism evidence="4 5">
    <name type="scientific">Thlaspi arvense</name>
    <name type="common">Field penny-cress</name>
    <dbReference type="NCBI Taxonomy" id="13288"/>
    <lineage>
        <taxon>Eukaryota</taxon>
        <taxon>Viridiplantae</taxon>
        <taxon>Streptophyta</taxon>
        <taxon>Embryophyta</taxon>
        <taxon>Tracheophyta</taxon>
        <taxon>Spermatophyta</taxon>
        <taxon>Magnoliopsida</taxon>
        <taxon>eudicotyledons</taxon>
        <taxon>Gunneridae</taxon>
        <taxon>Pentapetalae</taxon>
        <taxon>rosids</taxon>
        <taxon>malvids</taxon>
        <taxon>Brassicales</taxon>
        <taxon>Brassicaceae</taxon>
        <taxon>Thlaspideae</taxon>
        <taxon>Thlaspi</taxon>
    </lineage>
</organism>
<keyword evidence="5" id="KW-1185">Reference proteome</keyword>
<evidence type="ECO:0000256" key="1">
    <source>
        <dbReference type="ARBA" id="ARBA00022690"/>
    </source>
</evidence>
<accession>A0AAU9SMM0</accession>
<keyword evidence="2" id="KW-0789">Thiol protease inhibitor</keyword>
<dbReference type="PANTHER" id="PTHR31228:SF22">
    <property type="entry name" value="CYSTATIN_MONELLIN SUPERFAMILY PROTEIN"/>
    <property type="match status" value="1"/>
</dbReference>
<dbReference type="EMBL" id="OU466862">
    <property type="protein sequence ID" value="CAH2069687.1"/>
    <property type="molecule type" value="Genomic_DNA"/>
</dbReference>
<dbReference type="InterPro" id="IPR000010">
    <property type="entry name" value="Cystatin_dom"/>
</dbReference>
<evidence type="ECO:0000313" key="4">
    <source>
        <dbReference type="EMBL" id="CAH2069687.1"/>
    </source>
</evidence>
<dbReference type="InterPro" id="IPR046350">
    <property type="entry name" value="Cystatin_sf"/>
</dbReference>
<dbReference type="Gene3D" id="3.10.450.10">
    <property type="match status" value="1"/>
</dbReference>
<dbReference type="Proteomes" id="UP000836841">
    <property type="component" value="Chromosome 6"/>
</dbReference>
<dbReference type="GO" id="GO:0004869">
    <property type="term" value="F:cysteine-type endopeptidase inhibitor activity"/>
    <property type="evidence" value="ECO:0007669"/>
    <property type="project" value="UniProtKB-KW"/>
</dbReference>
<sequence length="247" mass="29134">MLALFHIYIDIRPKKKQKQNVFQRITEKRFELSSPNLELRFLMGSSGESDYEIITDPFDPRCVSACVSFYPGTEREDVKLRLNAQLERIRGKEENLPHNRTLQQEYDLINDQIVKSQGFDVDFSELRYLFDFRPAFLDDSEVAEEPETDGEFFGRLAKEAIEDYNKRKDTIFEFVKVEKANIYLNSGEIYFITFVAKDNNQTKIFQAKVRNVFCREIEHCFCRLKPGQEVEYDEDSKGVAKKPRVQY</sequence>
<reference evidence="4 5" key="1">
    <citation type="submission" date="2022-03" db="EMBL/GenBank/DDBJ databases">
        <authorList>
            <person name="Nunn A."/>
            <person name="Chopra R."/>
            <person name="Nunn A."/>
            <person name="Contreras Garrido A."/>
        </authorList>
    </citation>
    <scope>NUCLEOTIDE SEQUENCE [LARGE SCALE GENOMIC DNA]</scope>
</reference>
<feature type="domain" description="Cystatin" evidence="3">
    <location>
        <begin position="154"/>
        <end position="209"/>
    </location>
</feature>
<name>A0AAU9SMM0_THLAR</name>
<dbReference type="CDD" id="cd00042">
    <property type="entry name" value="CY"/>
    <property type="match status" value="1"/>
</dbReference>
<dbReference type="InterPro" id="IPR006525">
    <property type="entry name" value="Cystatin-related_pln"/>
</dbReference>
<proteinExistence type="predicted"/>
<dbReference type="AlphaFoldDB" id="A0AAU9SMM0"/>
<protein>
    <recommendedName>
        <fullName evidence="3">Cystatin domain-containing protein</fullName>
    </recommendedName>
</protein>
<evidence type="ECO:0000256" key="2">
    <source>
        <dbReference type="ARBA" id="ARBA00022704"/>
    </source>
</evidence>